<evidence type="ECO:0008006" key="5">
    <source>
        <dbReference type="Google" id="ProtNLM"/>
    </source>
</evidence>
<gene>
    <name evidence="3" type="ORF">CSO01_11050</name>
</gene>
<name>A0A512PB02_9CELL</name>
<evidence type="ECO:0000313" key="3">
    <source>
        <dbReference type="EMBL" id="GEP68390.1"/>
    </source>
</evidence>
<dbReference type="Gene3D" id="2.40.50.140">
    <property type="entry name" value="Nucleic acid-binding proteins"/>
    <property type="match status" value="1"/>
</dbReference>
<dbReference type="OrthoDB" id="4427276at2"/>
<accession>A0A512PB02</accession>
<sequence>MSTHSLDLTLVGWIATPVRHYPGTDGGTPYTSFRMASTRRWFDRESGLWKDGRTEWFTVKAFRGTALNAATSLRKGDPVLVHGRIATEDWTGADGPRTTLVIEAAAIGHDLTYGSAQFMRTVHTGGQGDAAGEQTAAIEPGDEQEPGLDPVDVSALMALDDVDLVGTLVAVEEEERDLALAR</sequence>
<reference evidence="3 4" key="1">
    <citation type="submission" date="2019-07" db="EMBL/GenBank/DDBJ databases">
        <title>Whole genome shotgun sequence of Cellulomonas soli NBRC 109434.</title>
        <authorList>
            <person name="Hosoyama A."/>
            <person name="Uohara A."/>
            <person name="Ohji S."/>
            <person name="Ichikawa N."/>
        </authorList>
    </citation>
    <scope>NUCLEOTIDE SEQUENCE [LARGE SCALE GENOMIC DNA]</scope>
    <source>
        <strain evidence="3 4">NBRC 109434</strain>
    </source>
</reference>
<dbReference type="EMBL" id="BKAL01000003">
    <property type="protein sequence ID" value="GEP68390.1"/>
    <property type="molecule type" value="Genomic_DNA"/>
</dbReference>
<dbReference type="PROSITE" id="PS50935">
    <property type="entry name" value="SSB"/>
    <property type="match status" value="1"/>
</dbReference>
<protein>
    <recommendedName>
        <fullName evidence="5">Single-stranded DNA-binding protein</fullName>
    </recommendedName>
</protein>
<dbReference type="Proteomes" id="UP000321798">
    <property type="component" value="Unassembled WGS sequence"/>
</dbReference>
<organism evidence="3 4">
    <name type="scientific">Cellulomonas soli</name>
    <dbReference type="NCBI Taxonomy" id="931535"/>
    <lineage>
        <taxon>Bacteria</taxon>
        <taxon>Bacillati</taxon>
        <taxon>Actinomycetota</taxon>
        <taxon>Actinomycetes</taxon>
        <taxon>Micrococcales</taxon>
        <taxon>Cellulomonadaceae</taxon>
        <taxon>Cellulomonas</taxon>
    </lineage>
</organism>
<evidence type="ECO:0000313" key="4">
    <source>
        <dbReference type="Proteomes" id="UP000321798"/>
    </source>
</evidence>
<evidence type="ECO:0000256" key="2">
    <source>
        <dbReference type="PROSITE-ProRule" id="PRU00252"/>
    </source>
</evidence>
<evidence type="ECO:0000256" key="1">
    <source>
        <dbReference type="ARBA" id="ARBA00023125"/>
    </source>
</evidence>
<keyword evidence="4" id="KW-1185">Reference proteome</keyword>
<dbReference type="InterPro" id="IPR000424">
    <property type="entry name" value="Primosome_PriB/ssb"/>
</dbReference>
<dbReference type="AlphaFoldDB" id="A0A512PB02"/>
<dbReference type="CDD" id="cd04496">
    <property type="entry name" value="SSB_OBF"/>
    <property type="match status" value="1"/>
</dbReference>
<dbReference type="GO" id="GO:0003697">
    <property type="term" value="F:single-stranded DNA binding"/>
    <property type="evidence" value="ECO:0007669"/>
    <property type="project" value="InterPro"/>
</dbReference>
<comment type="caution">
    <text evidence="3">The sequence shown here is derived from an EMBL/GenBank/DDBJ whole genome shotgun (WGS) entry which is preliminary data.</text>
</comment>
<dbReference type="SUPFAM" id="SSF50249">
    <property type="entry name" value="Nucleic acid-binding proteins"/>
    <property type="match status" value="1"/>
</dbReference>
<proteinExistence type="predicted"/>
<keyword evidence="1 2" id="KW-0238">DNA-binding</keyword>
<dbReference type="Pfam" id="PF00436">
    <property type="entry name" value="SSB"/>
    <property type="match status" value="1"/>
</dbReference>
<dbReference type="InterPro" id="IPR012340">
    <property type="entry name" value="NA-bd_OB-fold"/>
</dbReference>
<dbReference type="RefSeq" id="WP_146952148.1">
    <property type="nucleotide sequence ID" value="NZ_BAABBJ010000009.1"/>
</dbReference>